<dbReference type="GO" id="GO:0003735">
    <property type="term" value="F:structural constituent of ribosome"/>
    <property type="evidence" value="ECO:0007669"/>
    <property type="project" value="TreeGrafter"/>
</dbReference>
<dbReference type="SUPFAM" id="SSF50249">
    <property type="entry name" value="Nucleic acid-binding proteins"/>
    <property type="match status" value="4"/>
</dbReference>
<proteinExistence type="inferred from homology"/>
<organism evidence="5 6">
    <name type="scientific">Salirhabdus euzebyi</name>
    <dbReference type="NCBI Taxonomy" id="394506"/>
    <lineage>
        <taxon>Bacteria</taxon>
        <taxon>Bacillati</taxon>
        <taxon>Bacillota</taxon>
        <taxon>Bacilli</taxon>
        <taxon>Bacillales</taxon>
        <taxon>Bacillaceae</taxon>
        <taxon>Salirhabdus</taxon>
    </lineage>
</organism>
<evidence type="ECO:0000256" key="1">
    <source>
        <dbReference type="ARBA" id="ARBA00006767"/>
    </source>
</evidence>
<dbReference type="PRINTS" id="PR00681">
    <property type="entry name" value="RIBOSOMALS1"/>
</dbReference>
<dbReference type="Gene3D" id="2.40.50.140">
    <property type="entry name" value="Nucleic acid-binding proteins"/>
    <property type="match status" value="4"/>
</dbReference>
<evidence type="ECO:0000256" key="3">
    <source>
        <dbReference type="ARBA" id="ARBA00023274"/>
    </source>
</evidence>
<reference evidence="5 6" key="1">
    <citation type="submission" date="2020-08" db="EMBL/GenBank/DDBJ databases">
        <title>Genomic Encyclopedia of Type Strains, Phase IV (KMG-IV): sequencing the most valuable type-strain genomes for metagenomic binning, comparative biology and taxonomic classification.</title>
        <authorList>
            <person name="Goeker M."/>
        </authorList>
    </citation>
    <scope>NUCLEOTIDE SEQUENCE [LARGE SCALE GENOMIC DNA]</scope>
    <source>
        <strain evidence="5 6">DSM 19612</strain>
    </source>
</reference>
<dbReference type="CDD" id="cd05687">
    <property type="entry name" value="S1_RPS1_repeat_ec1_hs1"/>
    <property type="match status" value="1"/>
</dbReference>
<dbReference type="NCBIfam" id="NF005208">
    <property type="entry name" value="PRK06676.1"/>
    <property type="match status" value="1"/>
</dbReference>
<dbReference type="InterPro" id="IPR035104">
    <property type="entry name" value="Ribosomal_protein_S1-like"/>
</dbReference>
<dbReference type="EMBL" id="JACHGH010000002">
    <property type="protein sequence ID" value="MBB6452191.1"/>
    <property type="molecule type" value="Genomic_DNA"/>
</dbReference>
<feature type="domain" description="S1 motif" evidence="4">
    <location>
        <begin position="98"/>
        <end position="163"/>
    </location>
</feature>
<sequence length="376" mass="41886">MDELNKVEQLSVGDELTGKVLKLEEKHAMVDIGYKVEGILPISEISNLHVEKTSDALSVGEEITVRVKKVEEEEVILSKRLVDAEKTWTELEEKLSSGEVFEAEVKEVVKGGLVADVGLRGFVPASHVEAFYVENFEEYKGKTLTFKVIELDRDKNRVILSHKAVVEQTKGQQKQELLQKIKEGDVLEGVVQRITDFGGFVDIGGIDGLVHISQLSYEHVDKASDVLTEGEKVKVKVLSVDRDTERISLSIKDVLPGPWDEIEKKIQPGEVVEGTVKRLVNFGAFVEVLPGVEGLVHISHIADRHIGTPNEVLEVGQIVSVKVLDVSEENKRMSLSIREVEMDKNKKELEQYQRDSDQGTFSLGDVIGDQLGKLKE</sequence>
<feature type="domain" description="S1 motif" evidence="4">
    <location>
        <begin position="269"/>
        <end position="338"/>
    </location>
</feature>
<evidence type="ECO:0000259" key="4">
    <source>
        <dbReference type="PROSITE" id="PS50126"/>
    </source>
</evidence>
<dbReference type="GO" id="GO:0003729">
    <property type="term" value="F:mRNA binding"/>
    <property type="evidence" value="ECO:0007669"/>
    <property type="project" value="UniProtKB-ARBA"/>
</dbReference>
<dbReference type="InterPro" id="IPR003029">
    <property type="entry name" value="S1_domain"/>
</dbReference>
<protein>
    <submittedName>
        <fullName evidence="5">Small subunit ribosomal protein S1</fullName>
    </submittedName>
</protein>
<dbReference type="CDD" id="cd04465">
    <property type="entry name" value="S1_RPS1_repeat_ec2_hs2"/>
    <property type="match status" value="1"/>
</dbReference>
<dbReference type="FunFam" id="2.40.50.140:FF:000051">
    <property type="entry name" value="RNA-binding transcriptional accessory protein"/>
    <property type="match status" value="2"/>
</dbReference>
<dbReference type="SMART" id="SM00316">
    <property type="entry name" value="S1"/>
    <property type="match status" value="4"/>
</dbReference>
<evidence type="ECO:0000313" key="6">
    <source>
        <dbReference type="Proteomes" id="UP000581688"/>
    </source>
</evidence>
<name>A0A841PYQ8_9BACI</name>
<dbReference type="PANTHER" id="PTHR10724">
    <property type="entry name" value="30S RIBOSOMAL PROTEIN S1"/>
    <property type="match status" value="1"/>
</dbReference>
<dbReference type="GO" id="GO:0022627">
    <property type="term" value="C:cytosolic small ribosomal subunit"/>
    <property type="evidence" value="ECO:0007669"/>
    <property type="project" value="TreeGrafter"/>
</dbReference>
<dbReference type="InterPro" id="IPR012340">
    <property type="entry name" value="NA-bd_OB-fold"/>
</dbReference>
<dbReference type="GO" id="GO:0006412">
    <property type="term" value="P:translation"/>
    <property type="evidence" value="ECO:0007669"/>
    <property type="project" value="TreeGrafter"/>
</dbReference>
<evidence type="ECO:0000313" key="5">
    <source>
        <dbReference type="EMBL" id="MBB6452191.1"/>
    </source>
</evidence>
<gene>
    <name evidence="5" type="ORF">HNQ94_000636</name>
</gene>
<keyword evidence="6" id="KW-1185">Reference proteome</keyword>
<dbReference type="RefSeq" id="WP_174495128.1">
    <property type="nucleotide sequence ID" value="NZ_CADDWK010000002.1"/>
</dbReference>
<feature type="domain" description="S1 motif" evidence="4">
    <location>
        <begin position="13"/>
        <end position="80"/>
    </location>
</feature>
<dbReference type="AlphaFoldDB" id="A0A841PYQ8"/>
<dbReference type="PANTHER" id="PTHR10724:SF7">
    <property type="entry name" value="SMALL RIBOSOMAL SUBUNIT PROTEIN BS1C"/>
    <property type="match status" value="1"/>
</dbReference>
<dbReference type="Pfam" id="PF00575">
    <property type="entry name" value="S1"/>
    <property type="match status" value="4"/>
</dbReference>
<dbReference type="Proteomes" id="UP000581688">
    <property type="component" value="Unassembled WGS sequence"/>
</dbReference>
<accession>A0A841PYQ8</accession>
<comment type="caution">
    <text evidence="5">The sequence shown here is derived from an EMBL/GenBank/DDBJ whole genome shotgun (WGS) entry which is preliminary data.</text>
</comment>
<comment type="similarity">
    <text evidence="1">Belongs to the bacterial ribosomal protein bS1 family.</text>
</comment>
<dbReference type="CDD" id="cd05688">
    <property type="entry name" value="S1_RPS1_repeat_ec3"/>
    <property type="match status" value="1"/>
</dbReference>
<evidence type="ECO:0000256" key="2">
    <source>
        <dbReference type="ARBA" id="ARBA00022980"/>
    </source>
</evidence>
<dbReference type="PROSITE" id="PS50126">
    <property type="entry name" value="S1"/>
    <property type="match status" value="4"/>
</dbReference>
<feature type="domain" description="S1 motif" evidence="4">
    <location>
        <begin position="184"/>
        <end position="252"/>
    </location>
</feature>
<keyword evidence="3" id="KW-0687">Ribonucleoprotein</keyword>
<dbReference type="InterPro" id="IPR050437">
    <property type="entry name" value="Ribos_protein_bS1-like"/>
</dbReference>
<keyword evidence="2 5" id="KW-0689">Ribosomal protein</keyword>